<reference evidence="4 5" key="1">
    <citation type="journal article" date="2008" name="Nature">
        <title>The Trichoplax genome and the nature of placozoans.</title>
        <authorList>
            <person name="Srivastava M."/>
            <person name="Begovic E."/>
            <person name="Chapman J."/>
            <person name="Putnam N.H."/>
            <person name="Hellsten U."/>
            <person name="Kawashima T."/>
            <person name="Kuo A."/>
            <person name="Mitros T."/>
            <person name="Salamov A."/>
            <person name="Carpenter M.L."/>
            <person name="Signorovitch A.Y."/>
            <person name="Moreno M.A."/>
            <person name="Kamm K."/>
            <person name="Grimwood J."/>
            <person name="Schmutz J."/>
            <person name="Shapiro H."/>
            <person name="Grigoriev I.V."/>
            <person name="Buss L.W."/>
            <person name="Schierwater B."/>
            <person name="Dellaporta S.L."/>
            <person name="Rokhsar D.S."/>
        </authorList>
    </citation>
    <scope>NUCLEOTIDE SEQUENCE [LARGE SCALE GENOMIC DNA]</scope>
    <source>
        <strain evidence="4 5">Grell-BS-1999</strain>
    </source>
</reference>
<feature type="repeat" description="WD" evidence="3">
    <location>
        <begin position="44"/>
        <end position="85"/>
    </location>
</feature>
<dbReference type="PROSITE" id="PS00678">
    <property type="entry name" value="WD_REPEATS_1"/>
    <property type="match status" value="1"/>
</dbReference>
<feature type="repeat" description="WD" evidence="3">
    <location>
        <begin position="86"/>
        <end position="127"/>
    </location>
</feature>
<feature type="non-terminal residue" evidence="4">
    <location>
        <position position="1"/>
    </location>
</feature>
<gene>
    <name evidence="4" type="ORF">TRIADDRAFT_32827</name>
</gene>
<dbReference type="InterPro" id="IPR015943">
    <property type="entry name" value="WD40/YVTN_repeat-like_dom_sf"/>
</dbReference>
<dbReference type="HOGENOM" id="CLU_000288_57_10_1"/>
<dbReference type="InterPro" id="IPR001680">
    <property type="entry name" value="WD40_rpt"/>
</dbReference>
<dbReference type="InterPro" id="IPR019775">
    <property type="entry name" value="WD40_repeat_CS"/>
</dbReference>
<dbReference type="KEGG" id="tad:TRIADDRAFT_32827"/>
<protein>
    <submittedName>
        <fullName evidence="4">Uncharacterized protein</fullName>
    </submittedName>
</protein>
<dbReference type="PANTHER" id="PTHR19878:SF8">
    <property type="entry name" value="AUTOPHAGY-RELATED 16, ISOFORM F"/>
    <property type="match status" value="1"/>
</dbReference>
<dbReference type="AlphaFoldDB" id="B3SBN4"/>
<dbReference type="Pfam" id="PF00400">
    <property type="entry name" value="WD40"/>
    <property type="match status" value="6"/>
</dbReference>
<keyword evidence="1 3" id="KW-0853">WD repeat</keyword>
<dbReference type="InterPro" id="IPR036322">
    <property type="entry name" value="WD40_repeat_dom_sf"/>
</dbReference>
<name>B3SBN4_TRIAD</name>
<feature type="repeat" description="WD" evidence="3">
    <location>
        <begin position="1"/>
        <end position="41"/>
    </location>
</feature>
<dbReference type="OrthoDB" id="6262491at2759"/>
<dbReference type="eggNOG" id="KOG0288">
    <property type="taxonomic scope" value="Eukaryota"/>
</dbReference>
<feature type="repeat" description="WD" evidence="3">
    <location>
        <begin position="176"/>
        <end position="210"/>
    </location>
</feature>
<organism evidence="4 5">
    <name type="scientific">Trichoplax adhaerens</name>
    <name type="common">Trichoplax reptans</name>
    <dbReference type="NCBI Taxonomy" id="10228"/>
    <lineage>
        <taxon>Eukaryota</taxon>
        <taxon>Metazoa</taxon>
        <taxon>Placozoa</taxon>
        <taxon>Uniplacotomia</taxon>
        <taxon>Trichoplacea</taxon>
        <taxon>Trichoplacidae</taxon>
        <taxon>Trichoplax</taxon>
    </lineage>
</organism>
<dbReference type="Gene3D" id="2.130.10.10">
    <property type="entry name" value="YVTN repeat-like/Quinoprotein amine dehydrogenase"/>
    <property type="match status" value="2"/>
</dbReference>
<dbReference type="RefSeq" id="XP_002117656.1">
    <property type="nucleotide sequence ID" value="XM_002117620.1"/>
</dbReference>
<dbReference type="InterPro" id="IPR045160">
    <property type="entry name" value="ATG16"/>
</dbReference>
<dbReference type="InParanoid" id="B3SBN4"/>
<keyword evidence="2" id="KW-0677">Repeat</keyword>
<dbReference type="SMART" id="SM00320">
    <property type="entry name" value="WD40"/>
    <property type="match status" value="7"/>
</dbReference>
<dbReference type="PROSITE" id="PS50294">
    <property type="entry name" value="WD_REPEATS_REGION"/>
    <property type="match status" value="2"/>
</dbReference>
<dbReference type="PANTHER" id="PTHR19878">
    <property type="entry name" value="AUTOPHAGY PROTEIN 16-LIKE"/>
    <property type="match status" value="1"/>
</dbReference>
<dbReference type="SUPFAM" id="SSF50978">
    <property type="entry name" value="WD40 repeat-like"/>
    <property type="match status" value="1"/>
</dbReference>
<dbReference type="FunFam" id="2.130.10.10:FF:002883">
    <property type="entry name" value="Uncharacterized protein"/>
    <property type="match status" value="1"/>
</dbReference>
<dbReference type="EMBL" id="DS985265">
    <property type="protein sequence ID" value="EDV19914.1"/>
    <property type="molecule type" value="Genomic_DNA"/>
</dbReference>
<evidence type="ECO:0000313" key="5">
    <source>
        <dbReference type="Proteomes" id="UP000009022"/>
    </source>
</evidence>
<evidence type="ECO:0000256" key="1">
    <source>
        <dbReference type="ARBA" id="ARBA00022574"/>
    </source>
</evidence>
<evidence type="ECO:0000313" key="4">
    <source>
        <dbReference type="EMBL" id="EDV19914.1"/>
    </source>
</evidence>
<dbReference type="PhylomeDB" id="B3SBN4"/>
<accession>B3SBN4</accession>
<dbReference type="PRINTS" id="PR00320">
    <property type="entry name" value="GPROTEINBRPT"/>
</dbReference>
<feature type="repeat" description="WD" evidence="3">
    <location>
        <begin position="147"/>
        <end position="169"/>
    </location>
</feature>
<proteinExistence type="predicted"/>
<dbReference type="CTD" id="6758849"/>
<evidence type="ECO:0000256" key="2">
    <source>
        <dbReference type="ARBA" id="ARBA00022737"/>
    </source>
</evidence>
<dbReference type="CDD" id="cd00200">
    <property type="entry name" value="WD40"/>
    <property type="match status" value="1"/>
</dbReference>
<dbReference type="Proteomes" id="UP000009022">
    <property type="component" value="Unassembled WGS sequence"/>
</dbReference>
<dbReference type="STRING" id="10228.B3SBN4"/>
<dbReference type="GeneID" id="6758849"/>
<dbReference type="FunFam" id="2.130.10.10:FF:001153">
    <property type="entry name" value="Protein will die slowly-like protein"/>
    <property type="match status" value="1"/>
</dbReference>
<dbReference type="OMA" id="ACVETKF"/>
<dbReference type="InterPro" id="IPR020472">
    <property type="entry name" value="WD40_PAC1"/>
</dbReference>
<feature type="repeat" description="WD" evidence="3">
    <location>
        <begin position="227"/>
        <end position="256"/>
    </location>
</feature>
<dbReference type="PROSITE" id="PS50082">
    <property type="entry name" value="WD_REPEATS_2"/>
    <property type="match status" value="6"/>
</dbReference>
<sequence>DAHEGEVFAVKFSPSGSVFTTGGGDRVVKIWELQGAKASQRDVLRGSNGGTMAIEFDSQERYILTASNDFAGRVWSVSDQRLRHTLTGHSNKVLAAKFLGETGRVVTGSNDRTLKVWDLKNRACIRTIFAGSSCNDLVTIDGVGANIISGHYDKRIRFWDIRSESSCNEITLHGKVTSLSLSPDGTYLLSSSRDDMLKLIDLRMNQVTGTFCSDGFRLALDYCRACFSPDGQYVTCGSFDGTVFVWNTNSTRVEKTLKEHTNPVIACTWHPQGTHIVSCDKLRRVIIWGDPVY</sequence>
<dbReference type="GO" id="GO:0000045">
    <property type="term" value="P:autophagosome assembly"/>
    <property type="evidence" value="ECO:0007669"/>
    <property type="project" value="InterPro"/>
</dbReference>
<keyword evidence="5" id="KW-1185">Reference proteome</keyword>
<evidence type="ECO:0000256" key="3">
    <source>
        <dbReference type="PROSITE-ProRule" id="PRU00221"/>
    </source>
</evidence>